<evidence type="ECO:0000313" key="3">
    <source>
        <dbReference type="Proteomes" id="UP001596380"/>
    </source>
</evidence>
<keyword evidence="1" id="KW-0812">Transmembrane</keyword>
<protein>
    <submittedName>
        <fullName evidence="2">DUF2752 domain-containing protein</fullName>
    </submittedName>
</protein>
<reference evidence="3" key="1">
    <citation type="journal article" date="2019" name="Int. J. Syst. Evol. Microbiol.">
        <title>The Global Catalogue of Microorganisms (GCM) 10K type strain sequencing project: providing services to taxonomists for standard genome sequencing and annotation.</title>
        <authorList>
            <consortium name="The Broad Institute Genomics Platform"/>
            <consortium name="The Broad Institute Genome Sequencing Center for Infectious Disease"/>
            <person name="Wu L."/>
            <person name="Ma J."/>
        </authorList>
    </citation>
    <scope>NUCLEOTIDE SEQUENCE [LARGE SCALE GENOMIC DNA]</scope>
    <source>
        <strain evidence="3">JCM 3369</strain>
    </source>
</reference>
<feature type="transmembrane region" description="Helical" evidence="1">
    <location>
        <begin position="79"/>
        <end position="97"/>
    </location>
</feature>
<accession>A0ABW2D093</accession>
<proteinExistence type="predicted"/>
<feature type="transmembrane region" description="Helical" evidence="1">
    <location>
        <begin position="118"/>
        <end position="142"/>
    </location>
</feature>
<keyword evidence="3" id="KW-1185">Reference proteome</keyword>
<organism evidence="2 3">
    <name type="scientific">Actinomadura yumaensis</name>
    <dbReference type="NCBI Taxonomy" id="111807"/>
    <lineage>
        <taxon>Bacteria</taxon>
        <taxon>Bacillati</taxon>
        <taxon>Actinomycetota</taxon>
        <taxon>Actinomycetes</taxon>
        <taxon>Streptosporangiales</taxon>
        <taxon>Thermomonosporaceae</taxon>
        <taxon>Actinomadura</taxon>
    </lineage>
</organism>
<keyword evidence="1" id="KW-0472">Membrane</keyword>
<dbReference type="InterPro" id="IPR021215">
    <property type="entry name" value="DUF2752"/>
</dbReference>
<gene>
    <name evidence="2" type="ORF">ACFQKB_41370</name>
</gene>
<keyword evidence="1" id="KW-1133">Transmembrane helix</keyword>
<dbReference type="Pfam" id="PF10825">
    <property type="entry name" value="DUF2752"/>
    <property type="match status" value="1"/>
</dbReference>
<name>A0ABW2D093_9ACTN</name>
<dbReference type="EMBL" id="JBHSXS010000050">
    <property type="protein sequence ID" value="MFC6886268.1"/>
    <property type="molecule type" value="Genomic_DNA"/>
</dbReference>
<evidence type="ECO:0000313" key="2">
    <source>
        <dbReference type="EMBL" id="MFC6886268.1"/>
    </source>
</evidence>
<evidence type="ECO:0000256" key="1">
    <source>
        <dbReference type="SAM" id="Phobius"/>
    </source>
</evidence>
<sequence length="143" mass="15228">MAGSRVGAARVVPRLGRYAPYGVLGGVAAGTLLVAFLDPHEKGHYPTCPFLFMTGLYCPGCGGLRMVNDLAHGDVGAAFGSNPLLFLLIPFAVYLWARWAVLSARGAAMHSVLLRPRPVYGLVAVIAAFWIVRNLPFAHVLAP</sequence>
<dbReference type="Proteomes" id="UP001596380">
    <property type="component" value="Unassembled WGS sequence"/>
</dbReference>
<feature type="transmembrane region" description="Helical" evidence="1">
    <location>
        <begin position="18"/>
        <end position="37"/>
    </location>
</feature>
<comment type="caution">
    <text evidence="2">The sequence shown here is derived from an EMBL/GenBank/DDBJ whole genome shotgun (WGS) entry which is preliminary data.</text>
</comment>
<dbReference type="RefSeq" id="WP_309239370.1">
    <property type="nucleotide sequence ID" value="NZ_JBHSXE010000001.1"/>
</dbReference>